<dbReference type="PANTHER" id="PTHR30349:SF64">
    <property type="entry name" value="PROPHAGE INTEGRASE INTD-RELATED"/>
    <property type="match status" value="1"/>
</dbReference>
<evidence type="ECO:0000313" key="6">
    <source>
        <dbReference type="Proteomes" id="UP000279860"/>
    </source>
</evidence>
<evidence type="ECO:0000256" key="2">
    <source>
        <dbReference type="ARBA" id="ARBA00023125"/>
    </source>
</evidence>
<dbReference type="PROSITE" id="PS51898">
    <property type="entry name" value="TYR_RECOMBINASE"/>
    <property type="match status" value="1"/>
</dbReference>
<reference evidence="5 6" key="1">
    <citation type="submission" date="2018-11" db="EMBL/GenBank/DDBJ databases">
        <title>Genomes From Bacteria Associated with the Canine Oral Cavity: a Test Case for Automated Genome-Based Taxonomic Assignment.</title>
        <authorList>
            <person name="Coil D.A."/>
            <person name="Jospin G."/>
            <person name="Darling A.E."/>
            <person name="Wallis C."/>
            <person name="Davis I.J."/>
            <person name="Harris S."/>
            <person name="Eisen J.A."/>
            <person name="Holcombe L.J."/>
            <person name="O'Flynn C."/>
        </authorList>
    </citation>
    <scope>NUCLEOTIDE SEQUENCE [LARGE SCALE GENOMIC DNA]</scope>
    <source>
        <strain evidence="5 6">OH1426_COT-023</strain>
    </source>
</reference>
<dbReference type="InterPro" id="IPR011010">
    <property type="entry name" value="DNA_brk_join_enz"/>
</dbReference>
<dbReference type="AlphaFoldDB" id="A0A3P1YU09"/>
<feature type="domain" description="Tyr recombinase" evidence="4">
    <location>
        <begin position="211"/>
        <end position="390"/>
    </location>
</feature>
<evidence type="ECO:0000313" key="5">
    <source>
        <dbReference type="EMBL" id="RRD74551.1"/>
    </source>
</evidence>
<dbReference type="GO" id="GO:0015074">
    <property type="term" value="P:DNA integration"/>
    <property type="evidence" value="ECO:0007669"/>
    <property type="project" value="InterPro"/>
</dbReference>
<dbReference type="InterPro" id="IPR013762">
    <property type="entry name" value="Integrase-like_cat_sf"/>
</dbReference>
<dbReference type="Pfam" id="PF13102">
    <property type="entry name" value="Phage_int_SAM_5"/>
    <property type="match status" value="1"/>
</dbReference>
<dbReference type="PANTHER" id="PTHR30349">
    <property type="entry name" value="PHAGE INTEGRASE-RELATED"/>
    <property type="match status" value="1"/>
</dbReference>
<proteinExistence type="inferred from homology"/>
<dbReference type="Pfam" id="PF00589">
    <property type="entry name" value="Phage_integrase"/>
    <property type="match status" value="1"/>
</dbReference>
<protein>
    <submittedName>
        <fullName evidence="5">Site-specific integrase</fullName>
    </submittedName>
</protein>
<evidence type="ECO:0000259" key="4">
    <source>
        <dbReference type="PROSITE" id="PS51898"/>
    </source>
</evidence>
<comment type="similarity">
    <text evidence="1">Belongs to the 'phage' integrase family.</text>
</comment>
<dbReference type="GO" id="GO:0003677">
    <property type="term" value="F:DNA binding"/>
    <property type="evidence" value="ECO:0007669"/>
    <property type="project" value="UniProtKB-KW"/>
</dbReference>
<dbReference type="InterPro" id="IPR050090">
    <property type="entry name" value="Tyrosine_recombinase_XerCD"/>
</dbReference>
<dbReference type="Gene3D" id="1.10.443.10">
    <property type="entry name" value="Intergrase catalytic core"/>
    <property type="match status" value="1"/>
</dbReference>
<dbReference type="InterPro" id="IPR002104">
    <property type="entry name" value="Integrase_catalytic"/>
</dbReference>
<comment type="caution">
    <text evidence="5">The sequence shown here is derived from an EMBL/GenBank/DDBJ whole genome shotgun (WGS) entry which is preliminary data.</text>
</comment>
<dbReference type="GO" id="GO:0006310">
    <property type="term" value="P:DNA recombination"/>
    <property type="evidence" value="ECO:0007669"/>
    <property type="project" value="UniProtKB-KW"/>
</dbReference>
<dbReference type="InterPro" id="IPR025269">
    <property type="entry name" value="SAM-like_dom"/>
</dbReference>
<sequence length="396" mass="46628">MTSIKIKFRKSTIKDKEGVLYFQLIHNRKTKLITTHFRLFPCEWDTHLESVVADKSSSERGVYLRTVKDGLERERRQINELISILEKRGEYTIEELVEHYVNNSFNGYFFSFIKNRIKRLKSENRIKTASICETAYRSFSRFRRGEDIWIKKMDNVLINKYEAYLVNNNVCRNTVSCYMRSLRSIYNQAIRKGLAVSNNPFRDVYTGVDKTSKKAVNESVILKLCKLELSKQVNLEIARDIFMFSFYTRGMSFIDMANLRQSNLKNGYIIYSRSKTKQVLSIKIEKCIEEIIERYRLLTIDNYILPIYNRKNHNYISHLRTYNKRLKRLSEMIELEKPLSSYVARHSWATIAFRKGISVQVISEGMGHENEKTTRIYLASIDQSIIDNANAQVIAL</sequence>
<evidence type="ECO:0000256" key="3">
    <source>
        <dbReference type="ARBA" id="ARBA00023172"/>
    </source>
</evidence>
<accession>A0A3P1YU09</accession>
<dbReference type="Gene3D" id="1.10.150.130">
    <property type="match status" value="1"/>
</dbReference>
<keyword evidence="3" id="KW-0233">DNA recombination</keyword>
<keyword evidence="2" id="KW-0238">DNA-binding</keyword>
<evidence type="ECO:0000256" key="1">
    <source>
        <dbReference type="ARBA" id="ARBA00008857"/>
    </source>
</evidence>
<dbReference type="InterPro" id="IPR010998">
    <property type="entry name" value="Integrase_recombinase_N"/>
</dbReference>
<name>A0A3P1YU09_TANFO</name>
<dbReference type="Proteomes" id="UP000279860">
    <property type="component" value="Unassembled WGS sequence"/>
</dbReference>
<organism evidence="5 6">
    <name type="scientific">Tannerella forsythia</name>
    <name type="common">Bacteroides forsythus</name>
    <dbReference type="NCBI Taxonomy" id="28112"/>
    <lineage>
        <taxon>Bacteria</taxon>
        <taxon>Pseudomonadati</taxon>
        <taxon>Bacteroidota</taxon>
        <taxon>Bacteroidia</taxon>
        <taxon>Bacteroidales</taxon>
        <taxon>Tannerellaceae</taxon>
        <taxon>Tannerella</taxon>
    </lineage>
</organism>
<gene>
    <name evidence="5" type="ORF">EII41_07800</name>
</gene>
<dbReference type="EMBL" id="RQYN01000026">
    <property type="protein sequence ID" value="RRD74551.1"/>
    <property type="molecule type" value="Genomic_DNA"/>
</dbReference>
<dbReference type="RefSeq" id="WP_124790124.1">
    <property type="nucleotide sequence ID" value="NZ_RQYN01000026.1"/>
</dbReference>
<dbReference type="SUPFAM" id="SSF56349">
    <property type="entry name" value="DNA breaking-rejoining enzymes"/>
    <property type="match status" value="1"/>
</dbReference>